<dbReference type="GO" id="GO:0020037">
    <property type="term" value="F:heme binding"/>
    <property type="evidence" value="ECO:0007669"/>
    <property type="project" value="InterPro"/>
</dbReference>
<feature type="transmembrane region" description="Helical" evidence="9">
    <location>
        <begin position="63"/>
        <end position="84"/>
    </location>
</feature>
<evidence type="ECO:0000256" key="9">
    <source>
        <dbReference type="RuleBase" id="RU364092"/>
    </source>
</evidence>
<sequence length="249" mass="27434">MFKWLDPYAKPETLYRICGLWFPWLMTAAVATLLLGTVWGLAFTPADYQQGDSYRIIHIHVPSAIWSMGAYSSMAIAALIALVWQVKAAQWAVGAIAPIGAVFTVIALFTGAAWGKPMWGTWWVWDARLTSELILLFLYLGVIALSGAFADRQTGAKASALLAIVGVVNLPIIHFSVEWWNTLHQGATITKFAKPSIDASMLWPLLISILAFGLWLAALTCLRLKTAILQNEQHRPWVRQLAASAVKGE</sequence>
<keyword evidence="7 9" id="KW-1133">Transmembrane helix</keyword>
<feature type="transmembrane region" description="Helical" evidence="9">
    <location>
        <begin position="91"/>
        <end position="113"/>
    </location>
</feature>
<feature type="transmembrane region" description="Helical" evidence="9">
    <location>
        <begin position="201"/>
        <end position="222"/>
    </location>
</feature>
<evidence type="ECO:0000256" key="8">
    <source>
        <dbReference type="ARBA" id="ARBA00023136"/>
    </source>
</evidence>
<feature type="transmembrane region" description="Helical" evidence="9">
    <location>
        <begin position="133"/>
        <end position="150"/>
    </location>
</feature>
<keyword evidence="9" id="KW-0997">Cell inner membrane</keyword>
<organism evidence="11 12">
    <name type="scientific">Rheinheimera riviphila</name>
    <dbReference type="NCBI Taxonomy" id="1834037"/>
    <lineage>
        <taxon>Bacteria</taxon>
        <taxon>Pseudomonadati</taxon>
        <taxon>Pseudomonadota</taxon>
        <taxon>Gammaproteobacteria</taxon>
        <taxon>Chromatiales</taxon>
        <taxon>Chromatiaceae</taxon>
        <taxon>Rheinheimera</taxon>
    </lineage>
</organism>
<dbReference type="AlphaFoldDB" id="A0A437R394"/>
<dbReference type="RefSeq" id="WP_127697614.1">
    <property type="nucleotide sequence ID" value="NZ_SACS01000002.1"/>
</dbReference>
<evidence type="ECO:0000313" key="11">
    <source>
        <dbReference type="EMBL" id="RVU41231.1"/>
    </source>
</evidence>
<dbReference type="NCBIfam" id="TIGR01191">
    <property type="entry name" value="ccmC"/>
    <property type="match status" value="1"/>
</dbReference>
<keyword evidence="9" id="KW-0813">Transport</keyword>
<dbReference type="InterPro" id="IPR002541">
    <property type="entry name" value="Cyt_c_assembly"/>
</dbReference>
<name>A0A437R394_9GAMM</name>
<dbReference type="Pfam" id="PF01578">
    <property type="entry name" value="Cytochrom_C_asm"/>
    <property type="match status" value="1"/>
</dbReference>
<keyword evidence="9" id="KW-1003">Cell membrane</keyword>
<comment type="caution">
    <text evidence="11">The sequence shown here is derived from an EMBL/GenBank/DDBJ whole genome shotgun (WGS) entry which is preliminary data.</text>
</comment>
<feature type="domain" description="Cytochrome c assembly protein" evidence="10">
    <location>
        <begin position="8"/>
        <end position="184"/>
    </location>
</feature>
<dbReference type="InterPro" id="IPR045062">
    <property type="entry name" value="Cyt_c_biogenesis_CcsA/CcmC"/>
</dbReference>
<evidence type="ECO:0000259" key="10">
    <source>
        <dbReference type="Pfam" id="PF01578"/>
    </source>
</evidence>
<dbReference type="GO" id="GO:0005886">
    <property type="term" value="C:plasma membrane"/>
    <property type="evidence" value="ECO:0007669"/>
    <property type="project" value="UniProtKB-SubCell"/>
</dbReference>
<dbReference type="OrthoDB" id="9778550at2"/>
<protein>
    <recommendedName>
        <fullName evidence="4 9">Heme exporter protein C</fullName>
    </recommendedName>
    <alternativeName>
        <fullName evidence="9">Cytochrome c-type biogenesis protein</fullName>
    </alternativeName>
</protein>
<evidence type="ECO:0000256" key="7">
    <source>
        <dbReference type="ARBA" id="ARBA00022989"/>
    </source>
</evidence>
<evidence type="ECO:0000256" key="4">
    <source>
        <dbReference type="ARBA" id="ARBA00016463"/>
    </source>
</evidence>
<keyword evidence="12" id="KW-1185">Reference proteome</keyword>
<evidence type="ECO:0000256" key="6">
    <source>
        <dbReference type="ARBA" id="ARBA00022748"/>
    </source>
</evidence>
<comment type="similarity">
    <text evidence="3 9">Belongs to the CcmC/CycZ/HelC family.</text>
</comment>
<dbReference type="PANTHER" id="PTHR30071">
    <property type="entry name" value="HEME EXPORTER PROTEIN C"/>
    <property type="match status" value="1"/>
</dbReference>
<comment type="function">
    <text evidence="1 9">Required for the export of heme to the periplasm for the biogenesis of c-type cytochromes.</text>
</comment>
<keyword evidence="8 9" id="KW-0472">Membrane</keyword>
<dbReference type="EMBL" id="SACS01000002">
    <property type="protein sequence ID" value="RVU41231.1"/>
    <property type="molecule type" value="Genomic_DNA"/>
</dbReference>
<evidence type="ECO:0000256" key="1">
    <source>
        <dbReference type="ARBA" id="ARBA00002442"/>
    </source>
</evidence>
<dbReference type="InterPro" id="IPR003557">
    <property type="entry name" value="Cyt_c_biogenesis_CcmC"/>
</dbReference>
<keyword evidence="5 9" id="KW-0812">Transmembrane</keyword>
<keyword evidence="6 9" id="KW-0201">Cytochrome c-type biogenesis</keyword>
<dbReference type="PRINTS" id="PR01386">
    <property type="entry name" value="CCMCBIOGNSIS"/>
</dbReference>
<accession>A0A437R394</accession>
<evidence type="ECO:0000256" key="5">
    <source>
        <dbReference type="ARBA" id="ARBA00022692"/>
    </source>
</evidence>
<proteinExistence type="inferred from homology"/>
<comment type="subcellular location">
    <subcellularLocation>
        <location evidence="9">Cell inner membrane</location>
    </subcellularLocation>
    <subcellularLocation>
        <location evidence="2">Membrane</location>
        <topology evidence="2">Multi-pass membrane protein</topology>
    </subcellularLocation>
</comment>
<gene>
    <name evidence="9" type="primary">ccmC</name>
    <name evidence="11" type="ORF">EOE67_03255</name>
</gene>
<feature type="transmembrane region" description="Helical" evidence="9">
    <location>
        <begin position="162"/>
        <end position="181"/>
    </location>
</feature>
<reference evidence="11 12" key="1">
    <citation type="submission" date="2019-01" db="EMBL/GenBank/DDBJ databases">
        <authorList>
            <person name="Chen W.-M."/>
        </authorList>
    </citation>
    <scope>NUCLEOTIDE SEQUENCE [LARGE SCALE GENOMIC DNA]</scope>
    <source>
        <strain evidence="11 12">KYPC3</strain>
    </source>
</reference>
<dbReference type="PANTHER" id="PTHR30071:SF1">
    <property type="entry name" value="CYTOCHROME B_B6 PROTEIN-RELATED"/>
    <property type="match status" value="1"/>
</dbReference>
<feature type="transmembrane region" description="Helical" evidence="9">
    <location>
        <begin position="21"/>
        <end position="43"/>
    </location>
</feature>
<evidence type="ECO:0000256" key="3">
    <source>
        <dbReference type="ARBA" id="ARBA00005840"/>
    </source>
</evidence>
<evidence type="ECO:0000256" key="2">
    <source>
        <dbReference type="ARBA" id="ARBA00004141"/>
    </source>
</evidence>
<dbReference type="Proteomes" id="UP000283077">
    <property type="component" value="Unassembled WGS sequence"/>
</dbReference>
<evidence type="ECO:0000313" key="12">
    <source>
        <dbReference type="Proteomes" id="UP000283077"/>
    </source>
</evidence>
<dbReference type="GO" id="GO:0015232">
    <property type="term" value="F:heme transmembrane transporter activity"/>
    <property type="evidence" value="ECO:0007669"/>
    <property type="project" value="InterPro"/>
</dbReference>
<dbReference type="GO" id="GO:0017004">
    <property type="term" value="P:cytochrome complex assembly"/>
    <property type="evidence" value="ECO:0007669"/>
    <property type="project" value="UniProtKB-KW"/>
</dbReference>